<organism evidence="8">
    <name type="scientific">termite gut metagenome</name>
    <dbReference type="NCBI Taxonomy" id="433724"/>
    <lineage>
        <taxon>unclassified sequences</taxon>
        <taxon>metagenomes</taxon>
        <taxon>organismal metagenomes</taxon>
    </lineage>
</organism>
<feature type="transmembrane region" description="Helical" evidence="7">
    <location>
        <begin position="321"/>
        <end position="344"/>
    </location>
</feature>
<evidence type="ECO:0000256" key="7">
    <source>
        <dbReference type="SAM" id="Phobius"/>
    </source>
</evidence>
<feature type="transmembrane region" description="Helical" evidence="7">
    <location>
        <begin position="173"/>
        <end position="196"/>
    </location>
</feature>
<dbReference type="Pfam" id="PF13440">
    <property type="entry name" value="Polysacc_synt_3"/>
    <property type="match status" value="1"/>
</dbReference>
<evidence type="ECO:0000256" key="1">
    <source>
        <dbReference type="ARBA" id="ARBA00004651"/>
    </source>
</evidence>
<protein>
    <submittedName>
        <fullName evidence="8">Teichuronic acid biosynthesis protein TuaB</fullName>
    </submittedName>
</protein>
<keyword evidence="5 7" id="KW-1133">Transmembrane helix</keyword>
<dbReference type="PANTHER" id="PTHR30250:SF10">
    <property type="entry name" value="LIPOPOLYSACCHARIDE BIOSYNTHESIS PROTEIN WZXC"/>
    <property type="match status" value="1"/>
</dbReference>
<feature type="transmembrane region" description="Helical" evidence="7">
    <location>
        <begin position="251"/>
        <end position="273"/>
    </location>
</feature>
<gene>
    <name evidence="8" type="ORF">EZS27_011967</name>
</gene>
<keyword evidence="6 7" id="KW-0472">Membrane</keyword>
<evidence type="ECO:0000313" key="8">
    <source>
        <dbReference type="EMBL" id="KAA6340143.1"/>
    </source>
</evidence>
<feature type="transmembrane region" description="Helical" evidence="7">
    <location>
        <begin position="356"/>
        <end position="378"/>
    </location>
</feature>
<dbReference type="GO" id="GO:0005886">
    <property type="term" value="C:plasma membrane"/>
    <property type="evidence" value="ECO:0007669"/>
    <property type="project" value="UniProtKB-SubCell"/>
</dbReference>
<accession>A0A5J4S490</accession>
<dbReference type="PANTHER" id="PTHR30250">
    <property type="entry name" value="PST FAMILY PREDICTED COLANIC ACID TRANSPORTER"/>
    <property type="match status" value="1"/>
</dbReference>
<evidence type="ECO:0000256" key="4">
    <source>
        <dbReference type="ARBA" id="ARBA00022692"/>
    </source>
</evidence>
<feature type="transmembrane region" description="Helical" evidence="7">
    <location>
        <begin position="148"/>
        <end position="167"/>
    </location>
</feature>
<dbReference type="CDD" id="cd13127">
    <property type="entry name" value="MATE_tuaB_like"/>
    <property type="match status" value="1"/>
</dbReference>
<comment type="subcellular location">
    <subcellularLocation>
        <location evidence="1">Cell membrane</location>
        <topology evidence="1">Multi-pass membrane protein</topology>
    </subcellularLocation>
</comment>
<evidence type="ECO:0000256" key="5">
    <source>
        <dbReference type="ARBA" id="ARBA00022989"/>
    </source>
</evidence>
<feature type="transmembrane region" description="Helical" evidence="7">
    <location>
        <begin position="21"/>
        <end position="40"/>
    </location>
</feature>
<feature type="transmembrane region" description="Helical" evidence="7">
    <location>
        <begin position="445"/>
        <end position="463"/>
    </location>
</feature>
<feature type="transmembrane region" description="Helical" evidence="7">
    <location>
        <begin position="82"/>
        <end position="105"/>
    </location>
</feature>
<feature type="transmembrane region" description="Helical" evidence="7">
    <location>
        <begin position="294"/>
        <end position="315"/>
    </location>
</feature>
<keyword evidence="4 7" id="KW-0812">Transmembrane</keyword>
<comment type="similarity">
    <text evidence="2">Belongs to the polysaccharide synthase family.</text>
</comment>
<proteinExistence type="inferred from homology"/>
<feature type="transmembrane region" description="Helical" evidence="7">
    <location>
        <begin position="117"/>
        <end position="136"/>
    </location>
</feature>
<evidence type="ECO:0000256" key="2">
    <source>
        <dbReference type="ARBA" id="ARBA00007430"/>
    </source>
</evidence>
<dbReference type="AlphaFoldDB" id="A0A5J4S490"/>
<feature type="transmembrane region" description="Helical" evidence="7">
    <location>
        <begin position="46"/>
        <end position="70"/>
    </location>
</feature>
<dbReference type="InterPro" id="IPR050833">
    <property type="entry name" value="Poly_Biosynth_Transport"/>
</dbReference>
<feature type="transmembrane region" description="Helical" evidence="7">
    <location>
        <begin position="418"/>
        <end position="439"/>
    </location>
</feature>
<feature type="transmembrane region" description="Helical" evidence="7">
    <location>
        <begin position="384"/>
        <end position="406"/>
    </location>
</feature>
<reference evidence="8" key="1">
    <citation type="submission" date="2019-03" db="EMBL/GenBank/DDBJ databases">
        <title>Single cell metagenomics reveals metabolic interactions within the superorganism composed of flagellate Streblomastix strix and complex community of Bacteroidetes bacteria on its surface.</title>
        <authorList>
            <person name="Treitli S.C."/>
            <person name="Kolisko M."/>
            <person name="Husnik F."/>
            <person name="Keeling P."/>
            <person name="Hampl V."/>
        </authorList>
    </citation>
    <scope>NUCLEOTIDE SEQUENCE</scope>
    <source>
        <strain evidence="8">STM</strain>
    </source>
</reference>
<name>A0A5J4S490_9ZZZZ</name>
<feature type="transmembrane region" description="Helical" evidence="7">
    <location>
        <begin position="217"/>
        <end position="239"/>
    </location>
</feature>
<comment type="caution">
    <text evidence="8">The sequence shown here is derived from an EMBL/GenBank/DDBJ whole genome shotgun (WGS) entry which is preliminary data.</text>
</comment>
<evidence type="ECO:0000256" key="6">
    <source>
        <dbReference type="ARBA" id="ARBA00023136"/>
    </source>
</evidence>
<keyword evidence="3" id="KW-1003">Cell membrane</keyword>
<dbReference type="EMBL" id="SNRY01000481">
    <property type="protein sequence ID" value="KAA6340143.1"/>
    <property type="molecule type" value="Genomic_DNA"/>
</dbReference>
<sequence>MPKKSLKSKTIIGIFWNSVERFLVQIVQFILSIIMARLLLPSDYGLLGMLAVFIAISTLFIDAGFTMALIQKKNRTEVDFSTVFYFNIIISICCYFLFYTCAPLIATFYHTAELTSIIRILFLNLIINSLCIIQNTKLSIAMNFKTKAIVNFVSVVVSGCFGVLIAYNGFGVWALVFQILCQSIMNVILLYTFCRWKPLCVFSKESFKQLFHFGSKLLSAGFIATIMNNLYTIFIGKLFSPSQVGYYTRGMQFPALISSTISSILQGVTFPIMTSVQDDREHLISIYRKMIRTTSFFVIPAMTGLAMISEPFIRYFLTEKWMPAVVIMQWICLARLFTPLSALNMNILNAVGRSDLFLKVDLSKLPITMIALIITVPLGLRPVVIGHCITSFIAYFINAYLPGKFFGYGAFRQIKDMLPTLICTGGMMIVLLVIFFYIHSDLLKIVISIIAGVLTYYILAFIFKIEELQDINIIIKKGWSKIS</sequence>
<evidence type="ECO:0000256" key="3">
    <source>
        <dbReference type="ARBA" id="ARBA00022475"/>
    </source>
</evidence>